<evidence type="ECO:0000313" key="4">
    <source>
        <dbReference type="Proteomes" id="UP000317747"/>
    </source>
</evidence>
<organism evidence="3 4">
    <name type="scientific">Pantoea deleyi</name>
    <dbReference type="NCBI Taxonomy" id="470932"/>
    <lineage>
        <taxon>Bacteria</taxon>
        <taxon>Pseudomonadati</taxon>
        <taxon>Pseudomonadota</taxon>
        <taxon>Gammaproteobacteria</taxon>
        <taxon>Enterobacterales</taxon>
        <taxon>Erwiniaceae</taxon>
        <taxon>Pantoea</taxon>
    </lineage>
</organism>
<evidence type="ECO:0000259" key="2">
    <source>
        <dbReference type="PROSITE" id="PS50263"/>
    </source>
</evidence>
<feature type="domain" description="CN hydrolase" evidence="2">
    <location>
        <begin position="8"/>
        <end position="240"/>
    </location>
</feature>
<dbReference type="PANTHER" id="PTHR43674">
    <property type="entry name" value="NITRILASE C965.09-RELATED"/>
    <property type="match status" value="1"/>
</dbReference>
<dbReference type="SUPFAM" id="SSF56317">
    <property type="entry name" value="Carbon-nitrogen hydrolase"/>
    <property type="match status" value="1"/>
</dbReference>
<dbReference type="EMBL" id="VHJA01000037">
    <property type="protein sequence ID" value="TPV45585.1"/>
    <property type="molecule type" value="Genomic_DNA"/>
</dbReference>
<reference evidence="3 4" key="1">
    <citation type="submission" date="2019-06" db="EMBL/GenBank/DDBJ databases">
        <title>Taxogenomics and systematics of the genus Pantoea.</title>
        <authorList>
            <person name="Tambong J.T."/>
        </authorList>
    </citation>
    <scope>NUCLEOTIDE SEQUENCE [LARGE SCALE GENOMIC DNA]</scope>
    <source>
        <strain evidence="3 4">LMG 24200</strain>
    </source>
</reference>
<dbReference type="Pfam" id="PF00795">
    <property type="entry name" value="CN_hydrolase"/>
    <property type="match status" value="1"/>
</dbReference>
<dbReference type="Proteomes" id="UP000317747">
    <property type="component" value="Unassembled WGS sequence"/>
</dbReference>
<dbReference type="PROSITE" id="PS50263">
    <property type="entry name" value="CN_HYDROLASE"/>
    <property type="match status" value="1"/>
</dbReference>
<dbReference type="Gene3D" id="3.60.110.10">
    <property type="entry name" value="Carbon-nitrogen hydrolase"/>
    <property type="match status" value="1"/>
</dbReference>
<keyword evidence="4" id="KW-1185">Reference proteome</keyword>
<protein>
    <submittedName>
        <fullName evidence="3">Carbon-nitrogen hydrolase family protein</fullName>
    </submittedName>
</protein>
<dbReference type="AlphaFoldDB" id="A0A506QJL1"/>
<accession>A0A506QJL1</accession>
<dbReference type="PANTHER" id="PTHR43674:SF2">
    <property type="entry name" value="BETA-UREIDOPROPIONASE"/>
    <property type="match status" value="1"/>
</dbReference>
<proteinExistence type="predicted"/>
<sequence>MDATERKLRIAAGQFAPARGHIEENRRYHEILVTSAASAGVNLIIFPELSLTGYEPELAAELALSDETCLAPLQALSDKYDITIIAGAPVSVEGKKPAVGAYVISSHRPVSCYRKMYLHPGESDYFSAGSRECVIEERAFYLGLAICADAGQPRHAERTVDQGAEVYLNAVLSAGGYDNDAKQLAHYARLYALPTLMANYCGPSGGWKPVGKSAAWNARGERIAQAPEDCAALVIVDIHDGACSGEVICLNQDAGKPVWRS</sequence>
<dbReference type="RefSeq" id="WP_128087028.1">
    <property type="nucleotide sequence ID" value="NZ_CP071407.1"/>
</dbReference>
<name>A0A506QJL1_9GAMM</name>
<keyword evidence="1 3" id="KW-0378">Hydrolase</keyword>
<dbReference type="OrthoDB" id="9760188at2"/>
<dbReference type="InterPro" id="IPR003010">
    <property type="entry name" value="C-N_Hydrolase"/>
</dbReference>
<evidence type="ECO:0000256" key="1">
    <source>
        <dbReference type="ARBA" id="ARBA00022801"/>
    </source>
</evidence>
<gene>
    <name evidence="3" type="ORF">FJW01_04800</name>
</gene>
<dbReference type="GO" id="GO:0033388">
    <property type="term" value="P:putrescine biosynthetic process from arginine"/>
    <property type="evidence" value="ECO:0007669"/>
    <property type="project" value="TreeGrafter"/>
</dbReference>
<dbReference type="GO" id="GO:0050126">
    <property type="term" value="F:N-carbamoylputrescine amidase activity"/>
    <property type="evidence" value="ECO:0007669"/>
    <property type="project" value="TreeGrafter"/>
</dbReference>
<dbReference type="InterPro" id="IPR036526">
    <property type="entry name" value="C-N_Hydrolase_sf"/>
</dbReference>
<dbReference type="CDD" id="cd07197">
    <property type="entry name" value="nitrilase"/>
    <property type="match status" value="1"/>
</dbReference>
<evidence type="ECO:0000313" key="3">
    <source>
        <dbReference type="EMBL" id="TPV45585.1"/>
    </source>
</evidence>
<dbReference type="InterPro" id="IPR050345">
    <property type="entry name" value="Aliph_Amidase/BUP"/>
</dbReference>
<comment type="caution">
    <text evidence="3">The sequence shown here is derived from an EMBL/GenBank/DDBJ whole genome shotgun (WGS) entry which is preliminary data.</text>
</comment>